<protein>
    <submittedName>
        <fullName evidence="1">Uncharacterized protein</fullName>
    </submittedName>
</protein>
<organism evidence="1 2">
    <name type="scientific">Cupriavidus metallidurans</name>
    <dbReference type="NCBI Taxonomy" id="119219"/>
    <lineage>
        <taxon>Bacteria</taxon>
        <taxon>Pseudomonadati</taxon>
        <taxon>Pseudomonadota</taxon>
        <taxon>Betaproteobacteria</taxon>
        <taxon>Burkholderiales</taxon>
        <taxon>Burkholderiaceae</taxon>
        <taxon>Cupriavidus</taxon>
    </lineage>
</organism>
<proteinExistence type="predicted"/>
<dbReference type="OrthoDB" id="9983808at2"/>
<reference evidence="1 2" key="1">
    <citation type="submission" date="2019-03" db="EMBL/GenBank/DDBJ databases">
        <title>Comparative insights into the high quality Complete genome sequence of highly metal resistant Cupriavidus metallidurans strain BS1 isolated from a gold-copper mine.</title>
        <authorList>
            <person name="Mazhar H.S."/>
            <person name="Rensing C."/>
        </authorList>
    </citation>
    <scope>NUCLEOTIDE SEQUENCE [LARGE SCALE GENOMIC DNA]</scope>
    <source>
        <strain evidence="1 2">BS1</strain>
    </source>
</reference>
<name>A0A482IPC8_9BURK</name>
<dbReference type="Proteomes" id="UP000253772">
    <property type="component" value="Chromosome c1"/>
</dbReference>
<gene>
    <name evidence="1" type="ORF">DDF84_013475</name>
</gene>
<dbReference type="EMBL" id="CP037900">
    <property type="protein sequence ID" value="QBP10688.1"/>
    <property type="molecule type" value="Genomic_DNA"/>
</dbReference>
<evidence type="ECO:0000313" key="2">
    <source>
        <dbReference type="Proteomes" id="UP000253772"/>
    </source>
</evidence>
<evidence type="ECO:0000313" key="1">
    <source>
        <dbReference type="EMBL" id="QBP10688.1"/>
    </source>
</evidence>
<sequence length="107" mass="11464">MPSMFPVIPPMTRTSIRTTRTVEENLAMATMTAMPGASGKPTLPKAGSAGHVVVRPVRALMLALWSIGSKAGHASHVRDTSRYLFGLFAPQQNIRCSAILRAVSFAL</sequence>
<accession>A0A482IPC8</accession>
<dbReference type="AlphaFoldDB" id="A0A482IPC8"/>